<dbReference type="Pfam" id="PF18602">
    <property type="entry name" value="Rap1a"/>
    <property type="match status" value="1"/>
</dbReference>
<reference evidence="3" key="1">
    <citation type="thesis" date="2020" institute="Technische Universitat Dresden" country="Dresden, Germany">
        <title>The Agarolytic System of Microbulbifer elongatus PORT2, Isolated from Batu Karas, Pangandaran West Java Indonesia.</title>
        <authorList>
            <person name="Anggraeni S.R."/>
        </authorList>
    </citation>
    <scope>NUCLEOTIDE SEQUENCE</scope>
    <source>
        <strain evidence="3">PORT2</strain>
    </source>
</reference>
<evidence type="ECO:0000313" key="3">
    <source>
        <dbReference type="EMBL" id="MCQ3828936.1"/>
    </source>
</evidence>
<dbReference type="EMBL" id="JACASI010000014">
    <property type="protein sequence ID" value="MCQ3828936.1"/>
    <property type="molecule type" value="Genomic_DNA"/>
</dbReference>
<evidence type="ECO:0000256" key="1">
    <source>
        <dbReference type="SAM" id="SignalP"/>
    </source>
</evidence>
<keyword evidence="4" id="KW-1185">Reference proteome</keyword>
<gene>
    <name evidence="3" type="ORF">HXX02_05735</name>
</gene>
<feature type="chain" id="PRO_5047096896" description="Rap1a immunity protein domain-containing protein" evidence="1">
    <location>
        <begin position="28"/>
        <end position="150"/>
    </location>
</feature>
<comment type="caution">
    <text evidence="3">The sequence shown here is derived from an EMBL/GenBank/DDBJ whole genome shotgun (WGS) entry which is preliminary data.</text>
</comment>
<feature type="signal peptide" evidence="1">
    <location>
        <begin position="1"/>
        <end position="27"/>
    </location>
</feature>
<proteinExistence type="predicted"/>
<evidence type="ECO:0000313" key="4">
    <source>
        <dbReference type="Proteomes" id="UP001205566"/>
    </source>
</evidence>
<evidence type="ECO:0000259" key="2">
    <source>
        <dbReference type="Pfam" id="PF18602"/>
    </source>
</evidence>
<dbReference type="Proteomes" id="UP001205566">
    <property type="component" value="Unassembled WGS sequence"/>
</dbReference>
<accession>A0ABT1NYN9</accession>
<dbReference type="InterPro" id="IPR041238">
    <property type="entry name" value="Rap1a"/>
</dbReference>
<dbReference type="RefSeq" id="WP_231758332.1">
    <property type="nucleotide sequence ID" value="NZ_CP088953.1"/>
</dbReference>
<sequence>MKQKLHAVIAPAAVAALTIGLTNGVLAQPLTATELIEACKSHQVDRQSAHATSCRAFIHGYLSASNDIVAADERPSEFVARAIRTRASRLSDEAVQRLNSRYCLPNSATLDTLISQVSELSQPFAEGAPAESAMLSVFENHYRCKDVSNP</sequence>
<name>A0ABT1NYN9_9GAMM</name>
<feature type="domain" description="Rap1a immunity protein" evidence="2">
    <location>
        <begin position="31"/>
        <end position="144"/>
    </location>
</feature>
<keyword evidence="1" id="KW-0732">Signal</keyword>
<protein>
    <recommendedName>
        <fullName evidence="2">Rap1a immunity protein domain-containing protein</fullName>
    </recommendedName>
</protein>
<organism evidence="3 4">
    <name type="scientific">Microbulbifer elongatus</name>
    <dbReference type="NCBI Taxonomy" id="86173"/>
    <lineage>
        <taxon>Bacteria</taxon>
        <taxon>Pseudomonadati</taxon>
        <taxon>Pseudomonadota</taxon>
        <taxon>Gammaproteobacteria</taxon>
        <taxon>Cellvibrionales</taxon>
        <taxon>Microbulbiferaceae</taxon>
        <taxon>Microbulbifer</taxon>
    </lineage>
</organism>